<accession>A0A845QBS7</accession>
<dbReference type="AlphaFoldDB" id="A0A845QBS7"/>
<evidence type="ECO:0000256" key="1">
    <source>
        <dbReference type="SAM" id="Phobius"/>
    </source>
</evidence>
<keyword evidence="1" id="KW-1133">Transmembrane helix</keyword>
<dbReference type="InterPro" id="IPR021440">
    <property type="entry name" value="DUF3089"/>
</dbReference>
<dbReference type="SUPFAM" id="SSF53474">
    <property type="entry name" value="alpha/beta-Hydrolases"/>
    <property type="match status" value="2"/>
</dbReference>
<dbReference type="RefSeq" id="WP_160587964.1">
    <property type="nucleotide sequence ID" value="NZ_BMHN01000001.1"/>
</dbReference>
<dbReference type="EMBL" id="WXYQ01000006">
    <property type="protein sequence ID" value="NBG96043.1"/>
    <property type="molecule type" value="Genomic_DNA"/>
</dbReference>
<dbReference type="InterPro" id="IPR029058">
    <property type="entry name" value="AB_hydrolase_fold"/>
</dbReference>
<dbReference type="GeneID" id="300654753"/>
<organism evidence="2 3">
    <name type="scientific">Pyruvatibacter mobilis</name>
    <dbReference type="NCBI Taxonomy" id="1712261"/>
    <lineage>
        <taxon>Bacteria</taxon>
        <taxon>Pseudomonadati</taxon>
        <taxon>Pseudomonadota</taxon>
        <taxon>Alphaproteobacteria</taxon>
        <taxon>Hyphomicrobiales</taxon>
        <taxon>Parvibaculaceae</taxon>
        <taxon>Pyruvatibacter</taxon>
    </lineage>
</organism>
<keyword evidence="1" id="KW-0472">Membrane</keyword>
<name>A0A845QBS7_9HYPH</name>
<dbReference type="Pfam" id="PF11288">
    <property type="entry name" value="DUF3089"/>
    <property type="match status" value="1"/>
</dbReference>
<evidence type="ECO:0000313" key="3">
    <source>
        <dbReference type="Proteomes" id="UP000470384"/>
    </source>
</evidence>
<sequence>MMLRYLAWLAGGVIALIALGVVALFLFRAEIIRFMVQPGDAFMAYTPPPAPDYADAASWSALPGRDDTADLVPPGMDQQPDDRAAQVDVFFIHPTTHLTGESWNAAIDEPESRRLVDRAVMAHQASAFNLAGRIYAPRYRQATLYSFLEPWDELSDPQGPKALDLAYQDVARAFEAYIRLYNNGRPFILAAHSQGSLHLLRLMQDYLRRPELKQRLVAAYPIGMSVPVSLFSRELAHVPPCAAPEETGCLVSFNSFGPAGHPVDWFEQQRVWQGNRLEPVAGRALNCTNPLSWRLDGAAAGGALHKGALPYSGIEDDAPLTRLADPQQLDFSVQCREGIAYMDREPPEVFSEMVFANDDYHVYDYNLFYGSIRDNAALRAAAYLALQ</sequence>
<protein>
    <submittedName>
        <fullName evidence="2">DUF3089 domain-containing protein</fullName>
    </submittedName>
</protein>
<reference evidence="2 3" key="1">
    <citation type="journal article" date="2016" name="Int. J. Syst. Evol. Microbiol.">
        <title>Pyruvatibacter mobilis gen. nov., sp. nov., a marine bacterium from the culture broth of Picochlorum sp. 122.</title>
        <authorList>
            <person name="Wang G."/>
            <person name="Tang M."/>
            <person name="Wu H."/>
            <person name="Dai S."/>
            <person name="Li T."/>
            <person name="Chen C."/>
            <person name="He H."/>
            <person name="Fan J."/>
            <person name="Xiang W."/>
            <person name="Li X."/>
        </authorList>
    </citation>
    <scope>NUCLEOTIDE SEQUENCE [LARGE SCALE GENOMIC DNA]</scope>
    <source>
        <strain evidence="2 3">GYP-11</strain>
    </source>
</reference>
<evidence type="ECO:0000313" key="2">
    <source>
        <dbReference type="EMBL" id="NBG96043.1"/>
    </source>
</evidence>
<gene>
    <name evidence="2" type="ORF">GTQ45_09900</name>
</gene>
<dbReference type="Proteomes" id="UP000470384">
    <property type="component" value="Unassembled WGS sequence"/>
</dbReference>
<dbReference type="OrthoDB" id="9794645at2"/>
<feature type="transmembrane region" description="Helical" evidence="1">
    <location>
        <begin position="6"/>
        <end position="27"/>
    </location>
</feature>
<proteinExistence type="predicted"/>
<keyword evidence="1" id="KW-0812">Transmembrane</keyword>
<keyword evidence="3" id="KW-1185">Reference proteome</keyword>
<comment type="caution">
    <text evidence="2">The sequence shown here is derived from an EMBL/GenBank/DDBJ whole genome shotgun (WGS) entry which is preliminary data.</text>
</comment>